<dbReference type="InterPro" id="IPR020904">
    <property type="entry name" value="Sc_DH/Rdtase_CS"/>
</dbReference>
<dbReference type="PRINTS" id="PR00080">
    <property type="entry name" value="SDRFAMILY"/>
</dbReference>
<dbReference type="Pfam" id="PF00106">
    <property type="entry name" value="adh_short"/>
    <property type="match status" value="1"/>
</dbReference>
<dbReference type="Gene3D" id="3.40.50.720">
    <property type="entry name" value="NAD(P)-binding Rossmann-like Domain"/>
    <property type="match status" value="1"/>
</dbReference>
<reference evidence="5 6" key="1">
    <citation type="journal article" date="2021" name="Int. J. Syst. Evol. Microbiol.">
        <title>Amazonocrinis nigriterrae gen. nov., sp. nov., Atlanticothrix silvestris gen. nov., sp. nov. and Dendronalium phyllosphericum gen. nov., sp. nov., nostocacean cyanobacteria from Brazilian environments.</title>
        <authorList>
            <person name="Alvarenga D.O."/>
            <person name="Andreote A.P.D."/>
            <person name="Branco L.H.Z."/>
            <person name="Delbaje E."/>
            <person name="Cruz R.B."/>
            <person name="Varani A.M."/>
            <person name="Fiore M.F."/>
        </authorList>
    </citation>
    <scope>NUCLEOTIDE SEQUENCE [LARGE SCALE GENOMIC DNA]</scope>
    <source>
        <strain evidence="5 6">CENA357</strain>
    </source>
</reference>
<gene>
    <name evidence="5" type="ORF">I8751_28095</name>
</gene>
<comment type="similarity">
    <text evidence="1 3">Belongs to the short-chain dehydrogenases/reductases (SDR) family.</text>
</comment>
<dbReference type="InterPro" id="IPR036291">
    <property type="entry name" value="NAD(P)-bd_dom_sf"/>
</dbReference>
<evidence type="ECO:0000259" key="4">
    <source>
        <dbReference type="SMART" id="SM00822"/>
    </source>
</evidence>
<evidence type="ECO:0000256" key="1">
    <source>
        <dbReference type="ARBA" id="ARBA00006484"/>
    </source>
</evidence>
<evidence type="ECO:0000313" key="5">
    <source>
        <dbReference type="EMBL" id="MBH8556130.1"/>
    </source>
</evidence>
<evidence type="ECO:0000256" key="2">
    <source>
        <dbReference type="ARBA" id="ARBA00023002"/>
    </source>
</evidence>
<dbReference type="Proteomes" id="UP000599391">
    <property type="component" value="Unassembled WGS sequence"/>
</dbReference>
<dbReference type="GO" id="GO:0016491">
    <property type="term" value="F:oxidoreductase activity"/>
    <property type="evidence" value="ECO:0007669"/>
    <property type="project" value="UniProtKB-KW"/>
</dbReference>
<feature type="domain" description="Ketoreductase" evidence="4">
    <location>
        <begin position="9"/>
        <end position="194"/>
    </location>
</feature>
<keyword evidence="2" id="KW-0560">Oxidoreductase</keyword>
<evidence type="ECO:0000256" key="3">
    <source>
        <dbReference type="RuleBase" id="RU000363"/>
    </source>
</evidence>
<sequence length="277" mass="29625">MSLDWYSNKVVLITGASKGIGREVARQAAAAGAKVIVIARSEVSLAELASEINQSSGQALAVTADVGNKKQLMYAIDEAVKRFGRIDVAIANAGIEYLGPVEFLKDSELQAMVDTHLFGLFHLTQAVLPIMHRQEVGTIVHVSAPIAQLGFIWSSGYTATKAAADGFISVVRRELANTGIRAITVYPGPTLTEAGAHLPLEQLPSWHLESSNKLLPKDTARQLLEAIAKGKPTPVLAGSIRLLMAMQRWVPALAEWLINRIEGGSNKIAKKIASSAS</sequence>
<dbReference type="GO" id="GO:0016020">
    <property type="term" value="C:membrane"/>
    <property type="evidence" value="ECO:0007669"/>
    <property type="project" value="TreeGrafter"/>
</dbReference>
<dbReference type="InterPro" id="IPR002347">
    <property type="entry name" value="SDR_fam"/>
</dbReference>
<dbReference type="EMBL" id="JAECZB010000105">
    <property type="protein sequence ID" value="MBH8556130.1"/>
    <property type="molecule type" value="Genomic_DNA"/>
</dbReference>
<evidence type="ECO:0000313" key="6">
    <source>
        <dbReference type="Proteomes" id="UP000599391"/>
    </source>
</evidence>
<dbReference type="SUPFAM" id="SSF51735">
    <property type="entry name" value="NAD(P)-binding Rossmann-fold domains"/>
    <property type="match status" value="1"/>
</dbReference>
<dbReference type="PROSITE" id="PS00061">
    <property type="entry name" value="ADH_SHORT"/>
    <property type="match status" value="1"/>
</dbReference>
<dbReference type="AlphaFoldDB" id="A0A8J7L4M1"/>
<protein>
    <submittedName>
        <fullName evidence="5">SDR family oxidoreductase</fullName>
    </submittedName>
</protein>
<keyword evidence="6" id="KW-1185">Reference proteome</keyword>
<dbReference type="PANTHER" id="PTHR44196:SF1">
    <property type="entry name" value="DEHYDROGENASE_REDUCTASE SDR FAMILY MEMBER 7B"/>
    <property type="match status" value="1"/>
</dbReference>
<dbReference type="PANTHER" id="PTHR44196">
    <property type="entry name" value="DEHYDROGENASE/REDUCTASE SDR FAMILY MEMBER 7B"/>
    <property type="match status" value="1"/>
</dbReference>
<organism evidence="5 6">
    <name type="scientific">Atlanticothrix silvestris CENA357</name>
    <dbReference type="NCBI Taxonomy" id="1725252"/>
    <lineage>
        <taxon>Bacteria</taxon>
        <taxon>Bacillati</taxon>
        <taxon>Cyanobacteriota</taxon>
        <taxon>Cyanophyceae</taxon>
        <taxon>Nostocales</taxon>
        <taxon>Nodulariaceae</taxon>
        <taxon>Atlanticothrix</taxon>
        <taxon>Atlanticothrix silvestris</taxon>
    </lineage>
</organism>
<dbReference type="RefSeq" id="WP_214442325.1">
    <property type="nucleotide sequence ID" value="NZ_JAECZB010000105.1"/>
</dbReference>
<dbReference type="SMART" id="SM00822">
    <property type="entry name" value="PKS_KR"/>
    <property type="match status" value="1"/>
</dbReference>
<accession>A0A8J7L4M1</accession>
<comment type="caution">
    <text evidence="5">The sequence shown here is derived from an EMBL/GenBank/DDBJ whole genome shotgun (WGS) entry which is preliminary data.</text>
</comment>
<proteinExistence type="inferred from homology"/>
<name>A0A8J7L4M1_9CYAN</name>
<dbReference type="InterPro" id="IPR057326">
    <property type="entry name" value="KR_dom"/>
</dbReference>
<dbReference type="PRINTS" id="PR00081">
    <property type="entry name" value="GDHRDH"/>
</dbReference>